<proteinExistence type="predicted"/>
<reference evidence="1" key="2">
    <citation type="submission" date="2020-09" db="EMBL/GenBank/DDBJ databases">
        <authorList>
            <person name="Sun Q."/>
            <person name="Ohkuma M."/>
        </authorList>
    </citation>
    <scope>NUCLEOTIDE SEQUENCE</scope>
    <source>
        <strain evidence="1">JCM 4125</strain>
    </source>
</reference>
<sequence>MNDAKGPGEGVGAVEGPLAFYDEPVDLVVDGERLERPVTRFTKMLPAQRPA</sequence>
<accession>A0A918HP52</accession>
<dbReference type="AlphaFoldDB" id="A0A918HP52"/>
<protein>
    <submittedName>
        <fullName evidence="1">Uncharacterized protein</fullName>
    </submittedName>
</protein>
<gene>
    <name evidence="1" type="ORF">GCM10010226_68090</name>
</gene>
<reference evidence="1" key="1">
    <citation type="journal article" date="2014" name="Int. J. Syst. Evol. Microbiol.">
        <title>Complete genome sequence of Corynebacterium casei LMG S-19264T (=DSM 44701T), isolated from a smear-ripened cheese.</title>
        <authorList>
            <consortium name="US DOE Joint Genome Institute (JGI-PGF)"/>
            <person name="Walter F."/>
            <person name="Albersmeier A."/>
            <person name="Kalinowski J."/>
            <person name="Ruckert C."/>
        </authorList>
    </citation>
    <scope>NUCLEOTIDE SEQUENCE</scope>
    <source>
        <strain evidence="1">JCM 4125</strain>
    </source>
</reference>
<name>A0A918HP52_9ACTN</name>
<keyword evidence="2" id="KW-1185">Reference proteome</keyword>
<evidence type="ECO:0000313" key="1">
    <source>
        <dbReference type="EMBL" id="GGT80021.1"/>
    </source>
</evidence>
<comment type="caution">
    <text evidence="1">The sequence shown here is derived from an EMBL/GenBank/DDBJ whole genome shotgun (WGS) entry which is preliminary data.</text>
</comment>
<organism evidence="1 2">
    <name type="scientific">Streptomyces phaeofaciens</name>
    <dbReference type="NCBI Taxonomy" id="68254"/>
    <lineage>
        <taxon>Bacteria</taxon>
        <taxon>Bacillati</taxon>
        <taxon>Actinomycetota</taxon>
        <taxon>Actinomycetes</taxon>
        <taxon>Kitasatosporales</taxon>
        <taxon>Streptomycetaceae</taxon>
        <taxon>Streptomyces</taxon>
    </lineage>
</organism>
<evidence type="ECO:0000313" key="2">
    <source>
        <dbReference type="Proteomes" id="UP000646776"/>
    </source>
</evidence>
<dbReference type="RefSeq" id="WP_189716424.1">
    <property type="nucleotide sequence ID" value="NZ_BMSA01000025.1"/>
</dbReference>
<dbReference type="EMBL" id="BMSA01000025">
    <property type="protein sequence ID" value="GGT80021.1"/>
    <property type="molecule type" value="Genomic_DNA"/>
</dbReference>
<dbReference type="Proteomes" id="UP000646776">
    <property type="component" value="Unassembled WGS sequence"/>
</dbReference>